<evidence type="ECO:0000256" key="1">
    <source>
        <dbReference type="SAM" id="MobiDB-lite"/>
    </source>
</evidence>
<name>A0ABN0UQD9_9ACTN</name>
<protein>
    <submittedName>
        <fullName evidence="3">Uncharacterized protein</fullName>
    </submittedName>
</protein>
<keyword evidence="2" id="KW-0812">Transmembrane</keyword>
<evidence type="ECO:0000313" key="4">
    <source>
        <dbReference type="Proteomes" id="UP001500967"/>
    </source>
</evidence>
<proteinExistence type="predicted"/>
<keyword evidence="4" id="KW-1185">Reference proteome</keyword>
<feature type="transmembrane region" description="Helical" evidence="2">
    <location>
        <begin position="21"/>
        <end position="44"/>
    </location>
</feature>
<feature type="compositionally biased region" description="Gly residues" evidence="1">
    <location>
        <begin position="83"/>
        <end position="99"/>
    </location>
</feature>
<feature type="region of interest" description="Disordered" evidence="1">
    <location>
        <begin position="54"/>
        <end position="117"/>
    </location>
</feature>
<evidence type="ECO:0000313" key="3">
    <source>
        <dbReference type="EMBL" id="GAA0258041.1"/>
    </source>
</evidence>
<organism evidence="3 4">
    <name type="scientific">Cryptosporangium japonicum</name>
    <dbReference type="NCBI Taxonomy" id="80872"/>
    <lineage>
        <taxon>Bacteria</taxon>
        <taxon>Bacillati</taxon>
        <taxon>Actinomycetota</taxon>
        <taxon>Actinomycetes</taxon>
        <taxon>Cryptosporangiales</taxon>
        <taxon>Cryptosporangiaceae</taxon>
        <taxon>Cryptosporangium</taxon>
    </lineage>
</organism>
<dbReference type="EMBL" id="BAAAGX010000018">
    <property type="protein sequence ID" value="GAA0258041.1"/>
    <property type="molecule type" value="Genomic_DNA"/>
</dbReference>
<comment type="caution">
    <text evidence="3">The sequence shown here is derived from an EMBL/GenBank/DDBJ whole genome shotgun (WGS) entry which is preliminary data.</text>
</comment>
<keyword evidence="2" id="KW-0472">Membrane</keyword>
<feature type="compositionally biased region" description="Low complexity" evidence="1">
    <location>
        <begin position="100"/>
        <end position="110"/>
    </location>
</feature>
<evidence type="ECO:0000256" key="2">
    <source>
        <dbReference type="SAM" id="Phobius"/>
    </source>
</evidence>
<accession>A0ABN0UQD9</accession>
<sequence>MRRAERLDAPRVWLPRGGRRGWVRAACVVTLVVAAGAILLLPYADVGQGGISAEPEAGRSAGPGADRSAGPGPERSAEPGAEGSAGPGGASAVAGGGGPAAREAGAPGSGSLPACRSGEFAPPRGAVGFPLRLPDPAVLAVLHAGQHVDVLVPSGGATAAVVAADLPVLCGDGTSGEPDGVLYLAASAAQATALAAIGPGARPSVTVRSPR</sequence>
<dbReference type="Proteomes" id="UP001500967">
    <property type="component" value="Unassembled WGS sequence"/>
</dbReference>
<reference evidence="3 4" key="1">
    <citation type="journal article" date="2019" name="Int. J. Syst. Evol. Microbiol.">
        <title>The Global Catalogue of Microorganisms (GCM) 10K type strain sequencing project: providing services to taxonomists for standard genome sequencing and annotation.</title>
        <authorList>
            <consortium name="The Broad Institute Genomics Platform"/>
            <consortium name="The Broad Institute Genome Sequencing Center for Infectious Disease"/>
            <person name="Wu L."/>
            <person name="Ma J."/>
        </authorList>
    </citation>
    <scope>NUCLEOTIDE SEQUENCE [LARGE SCALE GENOMIC DNA]</scope>
    <source>
        <strain evidence="3 4">JCM 10425</strain>
    </source>
</reference>
<keyword evidence="2" id="KW-1133">Transmembrane helix</keyword>
<dbReference type="RefSeq" id="WP_344651262.1">
    <property type="nucleotide sequence ID" value="NZ_BAAAGX010000018.1"/>
</dbReference>
<gene>
    <name evidence="3" type="ORF">GCM10009539_49250</name>
</gene>